<gene>
    <name evidence="10" type="ORF">DdX_22335</name>
</gene>
<keyword evidence="6" id="KW-0408">Iron</keyword>
<organism evidence="10 11">
    <name type="scientific">Ditylenchus destructor</name>
    <dbReference type="NCBI Taxonomy" id="166010"/>
    <lineage>
        <taxon>Eukaryota</taxon>
        <taxon>Metazoa</taxon>
        <taxon>Ecdysozoa</taxon>
        <taxon>Nematoda</taxon>
        <taxon>Chromadorea</taxon>
        <taxon>Rhabditida</taxon>
        <taxon>Tylenchina</taxon>
        <taxon>Tylenchomorpha</taxon>
        <taxon>Sphaerularioidea</taxon>
        <taxon>Anguinidae</taxon>
        <taxon>Anguininae</taxon>
        <taxon>Ditylenchus</taxon>
    </lineage>
</organism>
<dbReference type="Pfam" id="PF03918">
    <property type="entry name" value="CcmH"/>
    <property type="match status" value="1"/>
</dbReference>
<proteinExistence type="inferred from homology"/>
<dbReference type="PANTHER" id="PTHR47870">
    <property type="entry name" value="CYTOCHROME C-TYPE BIOGENESIS PROTEIN CCMH"/>
    <property type="match status" value="1"/>
</dbReference>
<keyword evidence="11" id="KW-1185">Reference proteome</keyword>
<dbReference type="Proteomes" id="UP001201812">
    <property type="component" value="Unassembled WGS sequence"/>
</dbReference>
<evidence type="ECO:0000259" key="9">
    <source>
        <dbReference type="Pfam" id="PF03918"/>
    </source>
</evidence>
<evidence type="ECO:0000256" key="4">
    <source>
        <dbReference type="ARBA" id="ARBA00022729"/>
    </source>
</evidence>
<evidence type="ECO:0000256" key="1">
    <source>
        <dbReference type="ARBA" id="ARBA00010342"/>
    </source>
</evidence>
<dbReference type="CDD" id="cd16378">
    <property type="entry name" value="CcmH_N"/>
    <property type="match status" value="1"/>
</dbReference>
<keyword evidence="8" id="KW-0812">Transmembrane</keyword>
<dbReference type="InterPro" id="IPR038297">
    <property type="entry name" value="CcmH/CycL/NrfF/Ccl2_sf"/>
</dbReference>
<name>A0AAD4MED8_9BILA</name>
<accession>A0AAD4MED8</accession>
<feature type="transmembrane region" description="Helical" evidence="8">
    <location>
        <begin position="220"/>
        <end position="240"/>
    </location>
</feature>
<protein>
    <submittedName>
        <fullName evidence="10">Cytochrome C biogenesis protein domain-containing protein</fullName>
    </submittedName>
</protein>
<evidence type="ECO:0000256" key="5">
    <source>
        <dbReference type="ARBA" id="ARBA00022748"/>
    </source>
</evidence>
<comment type="similarity">
    <text evidence="1">Belongs to the CcmH/CycL/Ccl2/NrfF family.</text>
</comment>
<dbReference type="InterPro" id="IPR005616">
    <property type="entry name" value="CcmH/CycL/Ccl2/NrfF_N"/>
</dbReference>
<evidence type="ECO:0000313" key="11">
    <source>
        <dbReference type="Proteomes" id="UP001201812"/>
    </source>
</evidence>
<evidence type="ECO:0000256" key="8">
    <source>
        <dbReference type="SAM" id="Phobius"/>
    </source>
</evidence>
<dbReference type="PANTHER" id="PTHR47870:SF1">
    <property type="entry name" value="CYTOCHROME C-TYPE BIOGENESIS PROTEIN CCMH"/>
    <property type="match status" value="1"/>
</dbReference>
<feature type="transmembrane region" description="Helical" evidence="8">
    <location>
        <begin position="116"/>
        <end position="137"/>
    </location>
</feature>
<feature type="compositionally biased region" description="Basic and acidic residues" evidence="7">
    <location>
        <begin position="75"/>
        <end position="84"/>
    </location>
</feature>
<dbReference type="GO" id="GO:0017004">
    <property type="term" value="P:cytochrome complex assembly"/>
    <property type="evidence" value="ECO:0007669"/>
    <property type="project" value="UniProtKB-KW"/>
</dbReference>
<keyword evidence="4" id="KW-0732">Signal</keyword>
<dbReference type="AlphaFoldDB" id="A0AAD4MED8"/>
<evidence type="ECO:0000256" key="7">
    <source>
        <dbReference type="SAM" id="MobiDB-lite"/>
    </source>
</evidence>
<sequence length="249" mass="27367">MATRPFPRRSCERQATAAQRVCELVRALHRRSAAAIEAQGGGRRDRRSGDQGQPRGGEGVPVPSWRSLCTNRGRSRPDRPDRHRIIRCPRDFRDRRTRADCGSAYRRHSRGGRAGTAQGAGGGGMSVLLAFALAAGVPADLGYSQIPDASKEAQAAKLMGTLRCLVCQGQSIADSDVDMAADMRRIVRQKIVAGESPEAVRGWLIERYGSYVTYDPPLNWITAPLWLTPLLLLAAGLWLARGTLRRRRK</sequence>
<keyword evidence="8" id="KW-1133">Transmembrane helix</keyword>
<evidence type="ECO:0000313" key="10">
    <source>
        <dbReference type="EMBL" id="KAI1690698.1"/>
    </source>
</evidence>
<dbReference type="InterPro" id="IPR051263">
    <property type="entry name" value="C-type_cytochrome_biogenesis"/>
</dbReference>
<reference evidence="10" key="1">
    <citation type="submission" date="2022-01" db="EMBL/GenBank/DDBJ databases">
        <title>Genome Sequence Resource for Two Populations of Ditylenchus destructor, the Migratory Endoparasitic Phytonematode.</title>
        <authorList>
            <person name="Zhang H."/>
            <person name="Lin R."/>
            <person name="Xie B."/>
        </authorList>
    </citation>
    <scope>NUCLEOTIDE SEQUENCE</scope>
    <source>
        <strain evidence="10">BazhouSP</strain>
    </source>
</reference>
<dbReference type="GO" id="GO:0005886">
    <property type="term" value="C:plasma membrane"/>
    <property type="evidence" value="ECO:0007669"/>
    <property type="project" value="TreeGrafter"/>
</dbReference>
<keyword evidence="8" id="KW-0472">Membrane</keyword>
<dbReference type="Gene3D" id="1.10.8.640">
    <property type="entry name" value="Cytochrome C biogenesis protein"/>
    <property type="match status" value="1"/>
</dbReference>
<dbReference type="GO" id="GO:0046872">
    <property type="term" value="F:metal ion binding"/>
    <property type="evidence" value="ECO:0007669"/>
    <property type="project" value="UniProtKB-KW"/>
</dbReference>
<evidence type="ECO:0000256" key="6">
    <source>
        <dbReference type="ARBA" id="ARBA00023004"/>
    </source>
</evidence>
<keyword evidence="5" id="KW-0201">Cytochrome c-type biogenesis</keyword>
<keyword evidence="3" id="KW-0479">Metal-binding</keyword>
<evidence type="ECO:0000256" key="2">
    <source>
        <dbReference type="ARBA" id="ARBA00022617"/>
    </source>
</evidence>
<feature type="domain" description="CcmH/CycL/Ccl2/NrfF N-terminal" evidence="9">
    <location>
        <begin position="129"/>
        <end position="248"/>
    </location>
</feature>
<comment type="caution">
    <text evidence="10">The sequence shown here is derived from an EMBL/GenBank/DDBJ whole genome shotgun (WGS) entry which is preliminary data.</text>
</comment>
<dbReference type="EMBL" id="JAKKPZ010001104">
    <property type="protein sequence ID" value="KAI1690698.1"/>
    <property type="molecule type" value="Genomic_DNA"/>
</dbReference>
<feature type="region of interest" description="Disordered" evidence="7">
    <location>
        <begin position="35"/>
        <end position="84"/>
    </location>
</feature>
<keyword evidence="2" id="KW-0349">Heme</keyword>
<evidence type="ECO:0000256" key="3">
    <source>
        <dbReference type="ARBA" id="ARBA00022723"/>
    </source>
</evidence>